<feature type="transmembrane region" description="Helical" evidence="1">
    <location>
        <begin position="47"/>
        <end position="64"/>
    </location>
</feature>
<feature type="transmembrane region" description="Helical" evidence="1">
    <location>
        <begin position="7"/>
        <end position="27"/>
    </location>
</feature>
<evidence type="ECO:0000259" key="2">
    <source>
        <dbReference type="Pfam" id="PF18902"/>
    </source>
</evidence>
<accession>A0A7J2S1E6</accession>
<feature type="domain" description="DUF5658" evidence="2">
    <location>
        <begin position="11"/>
        <end position="99"/>
    </location>
</feature>
<reference evidence="3" key="1">
    <citation type="journal article" date="2020" name="mSystems">
        <title>Genome- and Community-Level Interaction Insights into Carbon Utilization and Element Cycling Functions of Hydrothermarchaeota in Hydrothermal Sediment.</title>
        <authorList>
            <person name="Zhou Z."/>
            <person name="Liu Y."/>
            <person name="Xu W."/>
            <person name="Pan J."/>
            <person name="Luo Z.H."/>
            <person name="Li M."/>
        </authorList>
    </citation>
    <scope>NUCLEOTIDE SEQUENCE [LARGE SCALE GENOMIC DNA]</scope>
    <source>
        <strain evidence="3">HyVt-386</strain>
    </source>
</reference>
<dbReference type="Pfam" id="PF18902">
    <property type="entry name" value="DUF5658"/>
    <property type="match status" value="1"/>
</dbReference>
<feature type="transmembrane region" description="Helical" evidence="1">
    <location>
        <begin position="76"/>
        <end position="102"/>
    </location>
</feature>
<dbReference type="EMBL" id="DRIE01000014">
    <property type="protein sequence ID" value="HEC56470.1"/>
    <property type="molecule type" value="Genomic_DNA"/>
</dbReference>
<sequence length="140" mass="15696">MGRREMFMFAIIILLDTVDCISTRYAIGNSLGHEVNPFLIDIVNTNSFLLLKPTLITFTLFAIYKTSNIFHDDNLTFFAATELIILYALVCINNIMVLFLGVDLSLSFAKLILITLISLALVLLVMKVYHSCFSPSSPSH</sequence>
<organism evidence="3">
    <name type="scientific">Candidatus Syntropharchaeum butanivorans</name>
    <dbReference type="NCBI Taxonomy" id="1839936"/>
    <lineage>
        <taxon>Archaea</taxon>
        <taxon>Methanobacteriati</taxon>
        <taxon>Methanobacteriota</taxon>
        <taxon>Stenosarchaea group</taxon>
        <taxon>Methanomicrobia</taxon>
        <taxon>Methanosarcinales</taxon>
        <taxon>ANME-2 cluster</taxon>
        <taxon>Candidatus Syntropharchaeum</taxon>
    </lineage>
</organism>
<gene>
    <name evidence="3" type="ORF">ENI32_01075</name>
</gene>
<name>A0A7J2S1E6_9EURY</name>
<protein>
    <recommendedName>
        <fullName evidence="2">DUF5658 domain-containing protein</fullName>
    </recommendedName>
</protein>
<keyword evidence="1" id="KW-0472">Membrane</keyword>
<dbReference type="Proteomes" id="UP000885936">
    <property type="component" value="Unassembled WGS sequence"/>
</dbReference>
<keyword evidence="1" id="KW-1133">Transmembrane helix</keyword>
<dbReference type="AlphaFoldDB" id="A0A7J2S1E6"/>
<feature type="transmembrane region" description="Helical" evidence="1">
    <location>
        <begin position="108"/>
        <end position="129"/>
    </location>
</feature>
<evidence type="ECO:0000256" key="1">
    <source>
        <dbReference type="SAM" id="Phobius"/>
    </source>
</evidence>
<keyword evidence="1" id="KW-0812">Transmembrane</keyword>
<proteinExistence type="predicted"/>
<comment type="caution">
    <text evidence="3">The sequence shown here is derived from an EMBL/GenBank/DDBJ whole genome shotgun (WGS) entry which is preliminary data.</text>
</comment>
<evidence type="ECO:0000313" key="3">
    <source>
        <dbReference type="EMBL" id="HEC56470.1"/>
    </source>
</evidence>
<dbReference type="InterPro" id="IPR043717">
    <property type="entry name" value="DUF5658"/>
</dbReference>